<feature type="binding site" evidence="8">
    <location>
        <position position="206"/>
    </location>
    <ligand>
        <name>Mg(2+)</name>
        <dbReference type="ChEBI" id="CHEBI:18420"/>
    </ligand>
</feature>
<feature type="binding site" evidence="8">
    <location>
        <position position="204"/>
    </location>
    <ligand>
        <name>Mg(2+)</name>
        <dbReference type="ChEBI" id="CHEBI:18420"/>
    </ligand>
</feature>
<dbReference type="CDD" id="cd16012">
    <property type="entry name" value="ALP"/>
    <property type="match status" value="1"/>
</dbReference>
<dbReference type="Proteomes" id="UP001153620">
    <property type="component" value="Chromosome 4"/>
</dbReference>
<dbReference type="EMBL" id="OU895880">
    <property type="protein sequence ID" value="CAG9812223.1"/>
    <property type="molecule type" value="Genomic_DNA"/>
</dbReference>
<dbReference type="OrthoDB" id="5818554at2759"/>
<comment type="catalytic activity">
    <reaction evidence="10">
        <text>a phosphate monoester + H2O = an alcohol + phosphate</text>
        <dbReference type="Rhea" id="RHEA:15017"/>
        <dbReference type="ChEBI" id="CHEBI:15377"/>
        <dbReference type="ChEBI" id="CHEBI:30879"/>
        <dbReference type="ChEBI" id="CHEBI:43474"/>
        <dbReference type="ChEBI" id="CHEBI:67140"/>
        <dbReference type="EC" id="3.1.3.1"/>
    </reaction>
</comment>
<feature type="signal peptide" evidence="11">
    <location>
        <begin position="1"/>
        <end position="25"/>
    </location>
</feature>
<dbReference type="Pfam" id="PF00245">
    <property type="entry name" value="Alk_phosphatase"/>
    <property type="match status" value="1"/>
</dbReference>
<sequence>MYLLSHLYLLITIFAFLALFSSISSNPNNVEWSYDDPRWKTYIPNWWDEPNFVPPVGPVEENPKEFWISKAEKLLDQKLNYRLNTNRAKNIIIMVGDGMGLSSQMAARSYIKDVNFELSFEKFPFSGLAKIYCVNYQVPDSASTATALFSGIKTNYMVLGVTADVNVRNCSASKNEKFQVPSIYKYAQDAGKSTGIVTNTRITHATPAGAYATVASRNWEGNANTPDGCDDIGLQLIHGNIGRNLDIILGGGSRYLLPTSRGGRRTDERHLINEYLRVQIQNRKRPARAFNRDELLSINANVTDSILGIFADNHMDYKLLADPETQPTLTEMTAKALDILKKNERHGFVLMVEGGRIDHGHHENRAQLSLEEVVEFHKAVEYVKANTHEEDTLIVVTADHSHPFTIGGYLPRGRNIIGPGDFSREDNMWIFSASYAQGQGYFQHFDPKTGGRRNPRGSNYMNPSFRQPVSVPMDEGTHSGEDVGVYSSGPWSHLFTGVYEQNFIPHAMMFAACITPTNGKRNANC</sequence>
<dbReference type="InterPro" id="IPR001952">
    <property type="entry name" value="Alkaline_phosphatase"/>
</dbReference>
<protein>
    <recommendedName>
        <fullName evidence="2 10">Alkaline phosphatase</fullName>
        <ecNumber evidence="2 10">3.1.3.1</ecNumber>
    </recommendedName>
</protein>
<dbReference type="AlphaFoldDB" id="A0A9N9SA40"/>
<keyword evidence="5 8" id="KW-0862">Zinc</keyword>
<evidence type="ECO:0000256" key="3">
    <source>
        <dbReference type="ARBA" id="ARBA00022723"/>
    </source>
</evidence>
<dbReference type="SMART" id="SM00098">
    <property type="entry name" value="alkPPc"/>
    <property type="match status" value="1"/>
</dbReference>
<evidence type="ECO:0000313" key="13">
    <source>
        <dbReference type="Proteomes" id="UP001153620"/>
    </source>
</evidence>
<keyword evidence="11" id="KW-0732">Signal</keyword>
<evidence type="ECO:0000256" key="11">
    <source>
        <dbReference type="SAM" id="SignalP"/>
    </source>
</evidence>
<evidence type="ECO:0000313" key="12">
    <source>
        <dbReference type="EMBL" id="CAG9812223.1"/>
    </source>
</evidence>
<dbReference type="PROSITE" id="PS00123">
    <property type="entry name" value="ALKALINE_PHOSPHATASE"/>
    <property type="match status" value="1"/>
</dbReference>
<name>A0A9N9SA40_9DIPT</name>
<evidence type="ECO:0000256" key="1">
    <source>
        <dbReference type="ARBA" id="ARBA00005984"/>
    </source>
</evidence>
<feature type="binding site" evidence="8">
    <location>
        <position position="399"/>
    </location>
    <ligand>
        <name>Zn(2+)</name>
        <dbReference type="ChEBI" id="CHEBI:29105"/>
        <label>2</label>
    </ligand>
</feature>
<evidence type="ECO:0000256" key="2">
    <source>
        <dbReference type="ARBA" id="ARBA00012647"/>
    </source>
</evidence>
<evidence type="ECO:0000256" key="4">
    <source>
        <dbReference type="ARBA" id="ARBA00022801"/>
    </source>
</evidence>
<feature type="binding site" evidence="8">
    <location>
        <position position="358"/>
    </location>
    <ligand>
        <name>Zn(2+)</name>
        <dbReference type="ChEBI" id="CHEBI:29105"/>
        <label>2</label>
    </ligand>
</feature>
<feature type="binding site" evidence="8">
    <location>
        <position position="362"/>
    </location>
    <ligand>
        <name>Zn(2+)</name>
        <dbReference type="ChEBI" id="CHEBI:29105"/>
        <label>2</label>
    </ligand>
</feature>
<reference evidence="12" key="1">
    <citation type="submission" date="2022-01" db="EMBL/GenBank/DDBJ databases">
        <authorList>
            <person name="King R."/>
        </authorList>
    </citation>
    <scope>NUCLEOTIDE SEQUENCE</scope>
</reference>
<feature type="binding site" evidence="8">
    <location>
        <position position="97"/>
    </location>
    <ligand>
        <name>Zn(2+)</name>
        <dbReference type="ChEBI" id="CHEBI:29105"/>
        <label>2</label>
    </ligand>
</feature>
<keyword evidence="13" id="KW-1185">Reference proteome</keyword>
<dbReference type="Gene3D" id="3.40.720.10">
    <property type="entry name" value="Alkaline Phosphatase, subunit A"/>
    <property type="match status" value="1"/>
</dbReference>
<dbReference type="PRINTS" id="PR00113">
    <property type="entry name" value="ALKPHPHTASE"/>
</dbReference>
<dbReference type="InterPro" id="IPR017850">
    <property type="entry name" value="Alkaline_phosphatase_core_sf"/>
</dbReference>
<dbReference type="PANTHER" id="PTHR11596:SF95">
    <property type="entry name" value="ALKALINE PHOSPHATASE-RELATED"/>
    <property type="match status" value="1"/>
</dbReference>
<proteinExistence type="inferred from homology"/>
<reference evidence="12" key="2">
    <citation type="submission" date="2022-10" db="EMBL/GenBank/DDBJ databases">
        <authorList>
            <consortium name="ENA_rothamsted_submissions"/>
            <consortium name="culmorum"/>
            <person name="King R."/>
        </authorList>
    </citation>
    <scope>NUCLEOTIDE SEQUENCE</scope>
</reference>
<keyword evidence="6 8" id="KW-0460">Magnesium</keyword>
<feature type="binding site" evidence="8">
    <location>
        <position position="353"/>
    </location>
    <ligand>
        <name>Zn(2+)</name>
        <dbReference type="ChEBI" id="CHEBI:29105"/>
        <label>1</label>
    </ligand>
</feature>
<evidence type="ECO:0000256" key="7">
    <source>
        <dbReference type="PIRSR" id="PIRSR601952-1"/>
    </source>
</evidence>
<evidence type="ECO:0000256" key="8">
    <source>
        <dbReference type="PIRSR" id="PIRSR601952-2"/>
    </source>
</evidence>
<feature type="active site" description="Phosphoserine intermediate" evidence="7">
    <location>
        <position position="141"/>
    </location>
</feature>
<dbReference type="GO" id="GO:0004035">
    <property type="term" value="F:alkaline phosphatase activity"/>
    <property type="evidence" value="ECO:0007669"/>
    <property type="project" value="UniProtKB-EC"/>
</dbReference>
<dbReference type="SUPFAM" id="SSF53649">
    <property type="entry name" value="Alkaline phosphatase-like"/>
    <property type="match status" value="1"/>
</dbReference>
<comment type="cofactor">
    <cofactor evidence="8">
        <name>Mg(2+)</name>
        <dbReference type="ChEBI" id="CHEBI:18420"/>
    </cofactor>
    <text evidence="8">Binds 1 Mg(2+) ion.</text>
</comment>
<evidence type="ECO:0000256" key="5">
    <source>
        <dbReference type="ARBA" id="ARBA00022833"/>
    </source>
</evidence>
<dbReference type="GO" id="GO:0046872">
    <property type="term" value="F:metal ion binding"/>
    <property type="evidence" value="ECO:0007669"/>
    <property type="project" value="UniProtKB-KW"/>
</dbReference>
<evidence type="ECO:0000256" key="6">
    <source>
        <dbReference type="ARBA" id="ARBA00022842"/>
    </source>
</evidence>
<evidence type="ECO:0000256" key="10">
    <source>
        <dbReference type="RuleBase" id="RU003947"/>
    </source>
</evidence>
<feature type="chain" id="PRO_5040109030" description="Alkaline phosphatase" evidence="11">
    <location>
        <begin position="26"/>
        <end position="525"/>
    </location>
</feature>
<evidence type="ECO:0000256" key="9">
    <source>
        <dbReference type="RuleBase" id="RU003946"/>
    </source>
</evidence>
<feature type="binding site" evidence="8">
    <location>
        <position position="478"/>
    </location>
    <ligand>
        <name>Zn(2+)</name>
        <dbReference type="ChEBI" id="CHEBI:29105"/>
        <label>2</label>
    </ligand>
</feature>
<dbReference type="EC" id="3.1.3.1" evidence="2 10"/>
<dbReference type="InterPro" id="IPR018299">
    <property type="entry name" value="Alkaline_phosphatase_AS"/>
</dbReference>
<feature type="binding site" evidence="8">
    <location>
        <position position="400"/>
    </location>
    <ligand>
        <name>Zn(2+)</name>
        <dbReference type="ChEBI" id="CHEBI:29105"/>
        <label>2</label>
    </ligand>
</feature>
<keyword evidence="4 10" id="KW-0378">Hydrolase</keyword>
<comment type="similarity">
    <text evidence="1 9">Belongs to the alkaline phosphatase family.</text>
</comment>
<feature type="binding site" evidence="8">
    <location>
        <position position="97"/>
    </location>
    <ligand>
        <name>Mg(2+)</name>
        <dbReference type="ChEBI" id="CHEBI:18420"/>
    </ligand>
</feature>
<dbReference type="PANTHER" id="PTHR11596">
    <property type="entry name" value="ALKALINE PHOSPHATASE"/>
    <property type="match status" value="1"/>
</dbReference>
<gene>
    <name evidence="12" type="ORF">CHIRRI_LOCUS15028</name>
</gene>
<organism evidence="12 13">
    <name type="scientific">Chironomus riparius</name>
    <dbReference type="NCBI Taxonomy" id="315576"/>
    <lineage>
        <taxon>Eukaryota</taxon>
        <taxon>Metazoa</taxon>
        <taxon>Ecdysozoa</taxon>
        <taxon>Arthropoda</taxon>
        <taxon>Hexapoda</taxon>
        <taxon>Insecta</taxon>
        <taxon>Pterygota</taxon>
        <taxon>Neoptera</taxon>
        <taxon>Endopterygota</taxon>
        <taxon>Diptera</taxon>
        <taxon>Nematocera</taxon>
        <taxon>Chironomoidea</taxon>
        <taxon>Chironomidae</taxon>
        <taxon>Chironominae</taxon>
        <taxon>Chironomus</taxon>
    </lineage>
</organism>
<keyword evidence="3 8" id="KW-0479">Metal-binding</keyword>
<accession>A0A9N9SA40</accession>
<comment type="cofactor">
    <cofactor evidence="8">
        <name>Zn(2+)</name>
        <dbReference type="ChEBI" id="CHEBI:29105"/>
    </cofactor>
    <text evidence="8">Binds 2 Zn(2+) ions.</text>
</comment>